<gene>
    <name evidence="2" type="ORF">H7E68_17525</name>
</gene>
<dbReference type="AlphaFoldDB" id="A0A7X0SHI6"/>
<organism evidence="2 3">
    <name type="scientific">Clostridium gasigenes</name>
    <dbReference type="NCBI Taxonomy" id="94869"/>
    <lineage>
        <taxon>Bacteria</taxon>
        <taxon>Bacillati</taxon>
        <taxon>Bacillota</taxon>
        <taxon>Clostridia</taxon>
        <taxon>Eubacteriales</taxon>
        <taxon>Clostridiaceae</taxon>
        <taxon>Clostridium</taxon>
    </lineage>
</organism>
<dbReference type="RefSeq" id="WP_185165518.1">
    <property type="nucleotide sequence ID" value="NZ_JACKWY010000015.1"/>
</dbReference>
<accession>A0A7X0SHI6</accession>
<dbReference type="InterPro" id="IPR025962">
    <property type="entry name" value="SdpI/YhfL"/>
</dbReference>
<sequence length="111" mass="12622">MGSIENLIPYLCIPIIYLIIGIILKYAKVKKINGFVGYRTNSSTLSQENWDKANSYFPNIMIKAGIIMVILGIILYLIFPSSEVIIMTYLLGSPFVSIFYIIRSTEKYIKS</sequence>
<protein>
    <submittedName>
        <fullName evidence="2">SdpI family protein</fullName>
    </submittedName>
</protein>
<feature type="transmembrane region" description="Helical" evidence="1">
    <location>
        <begin position="6"/>
        <end position="24"/>
    </location>
</feature>
<reference evidence="2 3" key="1">
    <citation type="submission" date="2020-08" db="EMBL/GenBank/DDBJ databases">
        <title>Clostridia isolated from Swiss meat.</title>
        <authorList>
            <person name="Wambui J."/>
            <person name="Stevens M.J.A."/>
            <person name="Stephan R."/>
        </authorList>
    </citation>
    <scope>NUCLEOTIDE SEQUENCE [LARGE SCALE GENOMIC DNA]</scope>
    <source>
        <strain evidence="2 3">CM001</strain>
    </source>
</reference>
<dbReference type="EMBL" id="JACKWY010000015">
    <property type="protein sequence ID" value="MBB6716497.1"/>
    <property type="molecule type" value="Genomic_DNA"/>
</dbReference>
<keyword evidence="1" id="KW-0812">Transmembrane</keyword>
<dbReference type="Proteomes" id="UP000585258">
    <property type="component" value="Unassembled WGS sequence"/>
</dbReference>
<feature type="transmembrane region" description="Helical" evidence="1">
    <location>
        <begin position="85"/>
        <end position="102"/>
    </location>
</feature>
<feature type="transmembrane region" description="Helical" evidence="1">
    <location>
        <begin position="60"/>
        <end position="79"/>
    </location>
</feature>
<keyword evidence="1" id="KW-0472">Membrane</keyword>
<comment type="caution">
    <text evidence="2">The sequence shown here is derived from an EMBL/GenBank/DDBJ whole genome shotgun (WGS) entry which is preliminary data.</text>
</comment>
<evidence type="ECO:0000313" key="3">
    <source>
        <dbReference type="Proteomes" id="UP000585258"/>
    </source>
</evidence>
<evidence type="ECO:0000313" key="2">
    <source>
        <dbReference type="EMBL" id="MBB6716497.1"/>
    </source>
</evidence>
<evidence type="ECO:0000256" key="1">
    <source>
        <dbReference type="SAM" id="Phobius"/>
    </source>
</evidence>
<proteinExistence type="predicted"/>
<name>A0A7X0SHI6_9CLOT</name>
<dbReference type="Pfam" id="PF13630">
    <property type="entry name" value="SdpI"/>
    <property type="match status" value="1"/>
</dbReference>
<keyword evidence="1" id="KW-1133">Transmembrane helix</keyword>